<dbReference type="Pfam" id="PF11051">
    <property type="entry name" value="Mannosyl_trans3"/>
    <property type="match status" value="2"/>
</dbReference>
<evidence type="ECO:0000256" key="4">
    <source>
        <dbReference type="ARBA" id="ARBA00022679"/>
    </source>
</evidence>
<evidence type="ECO:0000256" key="8">
    <source>
        <dbReference type="ARBA" id="ARBA00023034"/>
    </source>
</evidence>
<reference evidence="10" key="1">
    <citation type="journal article" date="2021" name="J Fungi (Basel)">
        <title>Virulence traits and population genomics of the black yeast Aureobasidium melanogenum.</title>
        <authorList>
            <person name="Cernosa A."/>
            <person name="Sun X."/>
            <person name="Gostincar C."/>
            <person name="Fang C."/>
            <person name="Gunde-Cimerman N."/>
            <person name="Song Z."/>
        </authorList>
    </citation>
    <scope>NUCLEOTIDE SEQUENCE</scope>
    <source>
        <strain evidence="10">EXF-9911</strain>
    </source>
</reference>
<sequence>MDSGLAMPAMLESTQDPLPLEINEGDTHSVNQRLSHVPENLQSHLLDLDTIASQEIQPDSDLHRLQMNDEFLPFIAGISKLQNLSVTDAYGTCHYDEQELSSFHYNGDADWVREPLHAEVIQPLRDAWQHSDKLFFNDLSQGDQTWKTYKVFMENYQLKTAGIINARFAEILLLDVDNIPTSDPAALFESKTYNEYGSVFWPDHPRTRREHPAWAVFNTPCRRDEYEFETGQLLVDKRRYFYHLQLAAWLNTQEYWREMLLGDKDLFRYAWHGLQTRYGTPTKWLTSVGFIAEQADGIGGSKMVYCGHTFGQAYPDHKDGNEGSGIAFLHGGALKTMSAPLLSRLLKLNGGIFTHFKRVSATSLEDWTRVESGVDIKLWSAGFYYNLTQDYAPSDLISADADFDLDGLTISKEQIASLELTDKDADEYIMCLDLAHVEARPIVELGGDAASFENLFRELGGYWMIEGNYHG</sequence>
<dbReference type="GO" id="GO:0046354">
    <property type="term" value="P:mannan biosynthetic process"/>
    <property type="evidence" value="ECO:0007669"/>
    <property type="project" value="TreeGrafter"/>
</dbReference>
<keyword evidence="5" id="KW-0812">Transmembrane</keyword>
<dbReference type="SUPFAM" id="SSF53448">
    <property type="entry name" value="Nucleotide-diphospho-sugar transferases"/>
    <property type="match status" value="1"/>
</dbReference>
<keyword evidence="9" id="KW-0472">Membrane</keyword>
<comment type="pathway">
    <text evidence="2">Protein modification; protein glycosylation.</text>
</comment>
<dbReference type="PANTHER" id="PTHR31646:SF1">
    <property type="entry name" value="ALPHA-1,2-MANNOSYLTRANSFERASE MNN2"/>
    <property type="match status" value="1"/>
</dbReference>
<keyword evidence="6" id="KW-0735">Signal-anchor</keyword>
<keyword evidence="4" id="KW-0808">Transferase</keyword>
<evidence type="ECO:0000256" key="6">
    <source>
        <dbReference type="ARBA" id="ARBA00022968"/>
    </source>
</evidence>
<evidence type="ECO:0000313" key="11">
    <source>
        <dbReference type="Proteomes" id="UP000779574"/>
    </source>
</evidence>
<protein>
    <submittedName>
        <fullName evidence="10">Uncharacterized protein</fullName>
    </submittedName>
</protein>
<evidence type="ECO:0000256" key="9">
    <source>
        <dbReference type="ARBA" id="ARBA00023136"/>
    </source>
</evidence>
<name>A0A9P8EWP8_AURME</name>
<dbReference type="InterPro" id="IPR022751">
    <property type="entry name" value="Alpha_mannosyltransferase"/>
</dbReference>
<evidence type="ECO:0000256" key="7">
    <source>
        <dbReference type="ARBA" id="ARBA00022989"/>
    </source>
</evidence>
<dbReference type="Proteomes" id="UP000779574">
    <property type="component" value="Unassembled WGS sequence"/>
</dbReference>
<evidence type="ECO:0000256" key="2">
    <source>
        <dbReference type="ARBA" id="ARBA00004922"/>
    </source>
</evidence>
<evidence type="ECO:0000256" key="3">
    <source>
        <dbReference type="ARBA" id="ARBA00009105"/>
    </source>
</evidence>
<feature type="non-terminal residue" evidence="10">
    <location>
        <position position="1"/>
    </location>
</feature>
<keyword evidence="8" id="KW-0333">Golgi apparatus</keyword>
<organism evidence="10 11">
    <name type="scientific">Aureobasidium melanogenum</name>
    <name type="common">Aureobasidium pullulans var. melanogenum</name>
    <dbReference type="NCBI Taxonomy" id="46634"/>
    <lineage>
        <taxon>Eukaryota</taxon>
        <taxon>Fungi</taxon>
        <taxon>Dikarya</taxon>
        <taxon>Ascomycota</taxon>
        <taxon>Pezizomycotina</taxon>
        <taxon>Dothideomycetes</taxon>
        <taxon>Dothideomycetidae</taxon>
        <taxon>Dothideales</taxon>
        <taxon>Saccotheciaceae</taxon>
        <taxon>Aureobasidium</taxon>
    </lineage>
</organism>
<evidence type="ECO:0000256" key="5">
    <source>
        <dbReference type="ARBA" id="ARBA00022692"/>
    </source>
</evidence>
<evidence type="ECO:0000313" key="10">
    <source>
        <dbReference type="EMBL" id="KAG9700456.1"/>
    </source>
</evidence>
<dbReference type="AlphaFoldDB" id="A0A9P8EWP8"/>
<reference evidence="10" key="2">
    <citation type="submission" date="2021-08" db="EMBL/GenBank/DDBJ databases">
        <authorList>
            <person name="Gostincar C."/>
            <person name="Sun X."/>
            <person name="Song Z."/>
            <person name="Gunde-Cimerman N."/>
        </authorList>
    </citation>
    <scope>NUCLEOTIDE SEQUENCE</scope>
    <source>
        <strain evidence="10">EXF-9911</strain>
    </source>
</reference>
<dbReference type="OrthoDB" id="430354at2759"/>
<comment type="caution">
    <text evidence="10">The sequence shown here is derived from an EMBL/GenBank/DDBJ whole genome shotgun (WGS) entry which is preliminary data.</text>
</comment>
<comment type="subcellular location">
    <subcellularLocation>
        <location evidence="1">Golgi apparatus membrane</location>
        <topology evidence="1">Single-pass type II membrane protein</topology>
    </subcellularLocation>
</comment>
<dbReference type="PANTHER" id="PTHR31646">
    <property type="entry name" value="ALPHA-1,2-MANNOSYLTRANSFERASE MNN2"/>
    <property type="match status" value="1"/>
</dbReference>
<evidence type="ECO:0000256" key="1">
    <source>
        <dbReference type="ARBA" id="ARBA00004323"/>
    </source>
</evidence>
<accession>A0A9P8EWP8</accession>
<keyword evidence="7" id="KW-1133">Transmembrane helix</keyword>
<dbReference type="EMBL" id="JAHFXF010000015">
    <property type="protein sequence ID" value="KAG9700456.1"/>
    <property type="molecule type" value="Genomic_DNA"/>
</dbReference>
<dbReference type="InterPro" id="IPR029044">
    <property type="entry name" value="Nucleotide-diphossugar_trans"/>
</dbReference>
<proteinExistence type="inferred from homology"/>
<dbReference type="GO" id="GO:0000139">
    <property type="term" value="C:Golgi membrane"/>
    <property type="evidence" value="ECO:0007669"/>
    <property type="project" value="UniProtKB-SubCell"/>
</dbReference>
<comment type="similarity">
    <text evidence="3">Belongs to the MNN1/MNT family.</text>
</comment>
<gene>
    <name evidence="10" type="ORF">KCU76_g749</name>
</gene>
<dbReference type="GO" id="GO:0000026">
    <property type="term" value="F:alpha-1,2-mannosyltransferase activity"/>
    <property type="evidence" value="ECO:0007669"/>
    <property type="project" value="TreeGrafter"/>
</dbReference>